<dbReference type="InterPro" id="IPR012349">
    <property type="entry name" value="Split_barrel_FMN-bd"/>
</dbReference>
<evidence type="ECO:0000313" key="2">
    <source>
        <dbReference type="Proteomes" id="UP001595765"/>
    </source>
</evidence>
<keyword evidence="2" id="KW-1185">Reference proteome</keyword>
<dbReference type="InterPro" id="IPR016888">
    <property type="entry name" value="UCP028498"/>
</dbReference>
<dbReference type="Proteomes" id="UP001595765">
    <property type="component" value="Unassembled WGS sequence"/>
</dbReference>
<dbReference type="SUPFAM" id="SSF50475">
    <property type="entry name" value="FMN-binding split barrel"/>
    <property type="match status" value="1"/>
</dbReference>
<dbReference type="Pfam" id="PF10012">
    <property type="entry name" value="DUF2255"/>
    <property type="match status" value="1"/>
</dbReference>
<dbReference type="RefSeq" id="WP_386438060.1">
    <property type="nucleotide sequence ID" value="NZ_JBHSBB010000050.1"/>
</dbReference>
<name>A0ABV8HXH5_9ACTN</name>
<sequence length="120" mass="13644">MSAIEYVARTNTISIATELRDGGEVRTPIWGVVVEGVPYIRSAYGPDSKWYRRVQRTGHAAFVDGRQRYPATVENVDDEATIRRADDAYKEKYADEPSALREVVAPDVREYTMRVNFQGE</sequence>
<evidence type="ECO:0000313" key="1">
    <source>
        <dbReference type="EMBL" id="MFC4036411.1"/>
    </source>
</evidence>
<protein>
    <submittedName>
        <fullName evidence="1">DUF2255 family protein</fullName>
    </submittedName>
</protein>
<dbReference type="Gene3D" id="2.30.110.10">
    <property type="entry name" value="Electron Transport, Fmn-binding Protein, Chain A"/>
    <property type="match status" value="1"/>
</dbReference>
<comment type="caution">
    <text evidence="1">The sequence shown here is derived from an EMBL/GenBank/DDBJ whole genome shotgun (WGS) entry which is preliminary data.</text>
</comment>
<gene>
    <name evidence="1" type="ORF">ACFO3J_33970</name>
</gene>
<accession>A0ABV8HXH5</accession>
<dbReference type="EMBL" id="JBHSBB010000050">
    <property type="protein sequence ID" value="MFC4036411.1"/>
    <property type="molecule type" value="Genomic_DNA"/>
</dbReference>
<reference evidence="2" key="1">
    <citation type="journal article" date="2019" name="Int. J. Syst. Evol. Microbiol.">
        <title>The Global Catalogue of Microorganisms (GCM) 10K type strain sequencing project: providing services to taxonomists for standard genome sequencing and annotation.</title>
        <authorList>
            <consortium name="The Broad Institute Genomics Platform"/>
            <consortium name="The Broad Institute Genome Sequencing Center for Infectious Disease"/>
            <person name="Wu L."/>
            <person name="Ma J."/>
        </authorList>
    </citation>
    <scope>NUCLEOTIDE SEQUENCE [LARGE SCALE GENOMIC DNA]</scope>
    <source>
        <strain evidence="2">CGMCC 4.7237</strain>
    </source>
</reference>
<organism evidence="1 2">
    <name type="scientific">Streptomyces polygonati</name>
    <dbReference type="NCBI Taxonomy" id="1617087"/>
    <lineage>
        <taxon>Bacteria</taxon>
        <taxon>Bacillati</taxon>
        <taxon>Actinomycetota</taxon>
        <taxon>Actinomycetes</taxon>
        <taxon>Kitasatosporales</taxon>
        <taxon>Streptomycetaceae</taxon>
        <taxon>Streptomyces</taxon>
    </lineage>
</organism>
<proteinExistence type="predicted"/>